<name>A0A0E9VJ21_ANGAN</name>
<proteinExistence type="predicted"/>
<dbReference type="EMBL" id="GBXM01030510">
    <property type="protein sequence ID" value="JAH78067.1"/>
    <property type="molecule type" value="Transcribed_RNA"/>
</dbReference>
<reference evidence="1" key="2">
    <citation type="journal article" date="2015" name="Fish Shellfish Immunol.">
        <title>Early steps in the European eel (Anguilla anguilla)-Vibrio vulnificus interaction in the gills: Role of the RtxA13 toxin.</title>
        <authorList>
            <person name="Callol A."/>
            <person name="Pajuelo D."/>
            <person name="Ebbesson L."/>
            <person name="Teles M."/>
            <person name="MacKenzie S."/>
            <person name="Amaro C."/>
        </authorList>
    </citation>
    <scope>NUCLEOTIDE SEQUENCE</scope>
</reference>
<sequence length="16" mass="1696">MNCGGLRSDSKAQNSK</sequence>
<protein>
    <submittedName>
        <fullName evidence="1">Uncharacterized protein</fullName>
    </submittedName>
</protein>
<accession>A0A0E9VJ21</accession>
<reference evidence="1" key="1">
    <citation type="submission" date="2014-11" db="EMBL/GenBank/DDBJ databases">
        <authorList>
            <person name="Amaro Gonzalez C."/>
        </authorList>
    </citation>
    <scope>NUCLEOTIDE SEQUENCE</scope>
</reference>
<organism evidence="1">
    <name type="scientific">Anguilla anguilla</name>
    <name type="common">European freshwater eel</name>
    <name type="synonym">Muraena anguilla</name>
    <dbReference type="NCBI Taxonomy" id="7936"/>
    <lineage>
        <taxon>Eukaryota</taxon>
        <taxon>Metazoa</taxon>
        <taxon>Chordata</taxon>
        <taxon>Craniata</taxon>
        <taxon>Vertebrata</taxon>
        <taxon>Euteleostomi</taxon>
        <taxon>Actinopterygii</taxon>
        <taxon>Neopterygii</taxon>
        <taxon>Teleostei</taxon>
        <taxon>Anguilliformes</taxon>
        <taxon>Anguillidae</taxon>
        <taxon>Anguilla</taxon>
    </lineage>
</organism>
<dbReference type="AlphaFoldDB" id="A0A0E9VJ21"/>
<evidence type="ECO:0000313" key="1">
    <source>
        <dbReference type="EMBL" id="JAH78067.1"/>
    </source>
</evidence>